<organism evidence="6">
    <name type="scientific">Saccharomyces paradoxus</name>
    <name type="common">Yeast</name>
    <name type="synonym">Saccharomyces douglasii</name>
    <dbReference type="NCBI Taxonomy" id="27291"/>
    <lineage>
        <taxon>Eukaryota</taxon>
        <taxon>Fungi</taxon>
        <taxon>Dikarya</taxon>
        <taxon>Ascomycota</taxon>
        <taxon>Saccharomycotina</taxon>
        <taxon>Saccharomycetes</taxon>
        <taxon>Saccharomycetales</taxon>
        <taxon>Saccharomycetaceae</taxon>
        <taxon>Saccharomyces</taxon>
    </lineage>
</organism>
<comment type="pathway">
    <text evidence="5">Protein modification; protein glycosylation.</text>
</comment>
<reference evidence="6" key="4">
    <citation type="submission" date="2025-08" db="UniProtKB">
        <authorList>
            <consortium name="RefSeq"/>
        </authorList>
    </citation>
    <scope>IDENTIFICATION</scope>
    <source>
        <strain evidence="6">CBS432</strain>
    </source>
</reference>
<dbReference type="AlphaFoldDB" id="A0A8B8UT98"/>
<reference evidence="6" key="3">
    <citation type="submission" date="2025-07" db="EMBL/GenBank/DDBJ databases">
        <authorList>
            <consortium name="NCBI Genome Project"/>
        </authorList>
    </citation>
    <scope>NUCLEOTIDE SEQUENCE</scope>
    <source>
        <strain evidence="6">CBS432</strain>
    </source>
</reference>
<reference evidence="6" key="1">
    <citation type="journal article" date="2017" name="Nat. Genet.">
        <title>Contrasting evolutionary genome dynamics between domesticated and wild yeasts.</title>
        <authorList>
            <person name="Yue J.X."/>
            <person name="Li J."/>
            <person name="Aigrain L."/>
            <person name="Hallin J."/>
            <person name="Persson K."/>
            <person name="Oliver K."/>
            <person name="Bergstrom A."/>
            <person name="Coupland P."/>
            <person name="Warringer J."/>
            <person name="Lagomarsino M.C."/>
            <person name="Fischer G."/>
            <person name="Durbin R."/>
            <person name="Liti G."/>
        </authorList>
    </citation>
    <scope>NUCLEOTIDE SEQUENCE</scope>
    <source>
        <strain evidence="6">CBS432</strain>
    </source>
</reference>
<comment type="subunit">
    <text evidence="5">Component of the dolichol-phosphate mannose (DPM) synthase complex.</text>
</comment>
<protein>
    <recommendedName>
        <fullName evidence="5">Dolichol phosphate-mannose biosynthesis regulatory protein</fullName>
    </recommendedName>
</protein>
<dbReference type="RefSeq" id="XP_033766953.1">
    <property type="nucleotide sequence ID" value="XM_033911062.1"/>
</dbReference>
<evidence type="ECO:0000313" key="6">
    <source>
        <dbReference type="RefSeq" id="XP_033766953.1"/>
    </source>
</evidence>
<comment type="function">
    <text evidence="5">Regulatory subunit of the dolichol-phosphate mannose (DPM) synthase complex; essential for the ER localization.</text>
</comment>
<evidence type="ECO:0000256" key="4">
    <source>
        <dbReference type="ARBA" id="ARBA00023136"/>
    </source>
</evidence>
<sequence length="77" mass="8732">MNRFVIICLFFTYYLIWSLLPIFEIENCNPVVSLLFPISSNVAIFLPIFLLLIGFTLTGSVLGVLLLCSDKKKKCLT</sequence>
<proteinExistence type="inferred from homology"/>
<evidence type="ECO:0000256" key="1">
    <source>
        <dbReference type="ARBA" id="ARBA00004141"/>
    </source>
</evidence>
<dbReference type="KEGG" id="spao:SPAR_I00680"/>
<dbReference type="UniPathway" id="UPA00378"/>
<evidence type="ECO:0000256" key="3">
    <source>
        <dbReference type="ARBA" id="ARBA00022989"/>
    </source>
</evidence>
<evidence type="ECO:0000256" key="2">
    <source>
        <dbReference type="ARBA" id="ARBA00022692"/>
    </source>
</evidence>
<keyword evidence="2 5" id="KW-0812">Transmembrane</keyword>
<comment type="similarity">
    <text evidence="5">Belongs to the DPM2 family.</text>
</comment>
<accession>A0A8B8UT98</accession>
<dbReference type="GeneID" id="54631272"/>
<dbReference type="OrthoDB" id="4064097at2759"/>
<dbReference type="GO" id="GO:0180047">
    <property type="term" value="P:dolichol phosphate mannose biosynthetic process"/>
    <property type="evidence" value="ECO:0007669"/>
    <property type="project" value="InterPro"/>
</dbReference>
<keyword evidence="4 5" id="KW-0472">Membrane</keyword>
<dbReference type="InterPro" id="IPR009914">
    <property type="entry name" value="DPM2"/>
</dbReference>
<dbReference type="Pfam" id="PF07297">
    <property type="entry name" value="DPM2"/>
    <property type="match status" value="1"/>
</dbReference>
<reference evidence="6" key="2">
    <citation type="submission" date="2020-01" db="EMBL/GenBank/DDBJ databases">
        <title>Population-level Yeast Reference Genomes.</title>
        <authorList>
            <person name="Yue J.-X."/>
        </authorList>
    </citation>
    <scope>NUCLEOTIDE SEQUENCE</scope>
    <source>
        <strain evidence="6">CBS432</strain>
    </source>
</reference>
<keyword evidence="3 5" id="KW-1133">Transmembrane helix</keyword>
<gene>
    <name evidence="6" type="ORF">SPAR_I00680</name>
</gene>
<feature type="transmembrane region" description="Helical" evidence="5">
    <location>
        <begin position="43"/>
        <end position="68"/>
    </location>
</feature>
<dbReference type="VEuPathDB" id="FungiDB:SPAR_I00680"/>
<dbReference type="GO" id="GO:0005789">
    <property type="term" value="C:endoplasmic reticulum membrane"/>
    <property type="evidence" value="ECO:0007669"/>
    <property type="project" value="UniProtKB-SubCell"/>
</dbReference>
<evidence type="ECO:0000256" key="5">
    <source>
        <dbReference type="RuleBase" id="RU365084"/>
    </source>
</evidence>
<feature type="transmembrane region" description="Helical" evidence="5">
    <location>
        <begin position="5"/>
        <end position="23"/>
    </location>
</feature>
<keyword evidence="5" id="KW-0256">Endoplasmic reticulum</keyword>
<comment type="subcellular location">
    <subcellularLocation>
        <location evidence="5">Endoplasmic reticulum membrane</location>
        <topology evidence="5">Multi-pass membrane protein</topology>
    </subcellularLocation>
    <subcellularLocation>
        <location evidence="1">Membrane</location>
        <topology evidence="1">Multi-pass membrane protein</topology>
    </subcellularLocation>
</comment>
<dbReference type="GO" id="GO:0030234">
    <property type="term" value="F:enzyme regulator activity"/>
    <property type="evidence" value="ECO:0007669"/>
    <property type="project" value="UniProtKB-UniRule"/>
</dbReference>
<name>A0A8B8UT98_SACPA</name>